<evidence type="ECO:0000256" key="1">
    <source>
        <dbReference type="SAM" id="MobiDB-lite"/>
    </source>
</evidence>
<feature type="compositionally biased region" description="Polar residues" evidence="1">
    <location>
        <begin position="87"/>
        <end position="98"/>
    </location>
</feature>
<dbReference type="EMBL" id="CP023284">
    <property type="protein sequence ID" value="ATA54577.1"/>
    <property type="molecule type" value="Genomic_DNA"/>
</dbReference>
<protein>
    <submittedName>
        <fullName evidence="2">Uncharacterized protein</fullName>
    </submittedName>
</protein>
<dbReference type="AlphaFoldDB" id="A0A250DJM3"/>
<accession>A0A250DJM3</accession>
<sequence length="108" mass="10908">MKLVVKKAFSWAHRGIEVKDYPAGAKIEGADDDQDLIDLRDVGKKEGWVADDKSRAAATSGNDAGKAAAESGDGAGADASDDASAAQPSNSGGDTHSSLGGAPENKAH</sequence>
<feature type="compositionally biased region" description="Basic and acidic residues" evidence="1">
    <location>
        <begin position="44"/>
        <end position="55"/>
    </location>
</feature>
<evidence type="ECO:0000313" key="3">
    <source>
        <dbReference type="Proteomes" id="UP000217154"/>
    </source>
</evidence>
<proteinExistence type="predicted"/>
<organism evidence="2 3">
    <name type="scientific">Variovorax boronicumulans</name>
    <dbReference type="NCBI Taxonomy" id="436515"/>
    <lineage>
        <taxon>Bacteria</taxon>
        <taxon>Pseudomonadati</taxon>
        <taxon>Pseudomonadota</taxon>
        <taxon>Betaproteobacteria</taxon>
        <taxon>Burkholderiales</taxon>
        <taxon>Comamonadaceae</taxon>
        <taxon>Variovorax</taxon>
    </lineage>
</organism>
<reference evidence="2 3" key="1">
    <citation type="submission" date="2017-09" db="EMBL/GenBank/DDBJ databases">
        <title>The diverse metabolic capabilities of V. boronicumulans make it an excellent choice for continued studies on novel biodegradation.</title>
        <authorList>
            <person name="Sun S."/>
        </authorList>
    </citation>
    <scope>NUCLEOTIDE SEQUENCE [LARGE SCALE GENOMIC DNA]</scope>
    <source>
        <strain evidence="2 3">J1</strain>
    </source>
</reference>
<dbReference type="KEGG" id="vbo:CKY39_16195"/>
<dbReference type="Proteomes" id="UP000217154">
    <property type="component" value="Chromosome"/>
</dbReference>
<dbReference type="RefSeq" id="WP_095745160.1">
    <property type="nucleotide sequence ID" value="NZ_CP023284.1"/>
</dbReference>
<evidence type="ECO:0000313" key="2">
    <source>
        <dbReference type="EMBL" id="ATA54577.1"/>
    </source>
</evidence>
<feature type="compositionally biased region" description="Low complexity" evidence="1">
    <location>
        <begin position="63"/>
        <end position="86"/>
    </location>
</feature>
<gene>
    <name evidence="2" type="ORF">CKY39_16195</name>
</gene>
<name>A0A250DJM3_9BURK</name>
<feature type="region of interest" description="Disordered" evidence="1">
    <location>
        <begin position="44"/>
        <end position="108"/>
    </location>
</feature>